<keyword evidence="1" id="KW-0812">Transmembrane</keyword>
<reference evidence="2" key="1">
    <citation type="submission" date="2019-03" db="EMBL/GenBank/DDBJ databases">
        <title>Single cell metagenomics reveals metabolic interactions within the superorganism composed of flagellate Streblomastix strix and complex community of Bacteroidetes bacteria on its surface.</title>
        <authorList>
            <person name="Treitli S.C."/>
            <person name="Kolisko M."/>
            <person name="Husnik F."/>
            <person name="Keeling P."/>
            <person name="Hampl V."/>
        </authorList>
    </citation>
    <scope>NUCLEOTIDE SEQUENCE</scope>
    <source>
        <strain evidence="2">STM</strain>
    </source>
</reference>
<name>A0A5J4SFM5_9ZZZZ</name>
<comment type="caution">
    <text evidence="2">The sequence shown here is derived from an EMBL/GenBank/DDBJ whole genome shotgun (WGS) entry which is preliminary data.</text>
</comment>
<sequence>MFYTLLITLLIVAISALLLGIKIIFLKDGKFPNGHVSGSKALRDKGISCVQSQDKEARAKQCFSLTDM</sequence>
<dbReference type="EMBL" id="SNRY01000234">
    <property type="protein sequence ID" value="KAA6344111.1"/>
    <property type="molecule type" value="Genomic_DNA"/>
</dbReference>
<dbReference type="AlphaFoldDB" id="A0A5J4SFM5"/>
<evidence type="ECO:0000256" key="1">
    <source>
        <dbReference type="SAM" id="Phobius"/>
    </source>
</evidence>
<feature type="transmembrane region" description="Helical" evidence="1">
    <location>
        <begin position="6"/>
        <end position="25"/>
    </location>
</feature>
<accession>A0A5J4SFM5</accession>
<keyword evidence="1" id="KW-0472">Membrane</keyword>
<organism evidence="2">
    <name type="scientific">termite gut metagenome</name>
    <dbReference type="NCBI Taxonomy" id="433724"/>
    <lineage>
        <taxon>unclassified sequences</taxon>
        <taxon>metagenomes</taxon>
        <taxon>organismal metagenomes</taxon>
    </lineage>
</organism>
<keyword evidence="1" id="KW-1133">Transmembrane helix</keyword>
<proteinExistence type="predicted"/>
<evidence type="ECO:0000313" key="2">
    <source>
        <dbReference type="EMBL" id="KAA6344111.1"/>
    </source>
</evidence>
<gene>
    <name evidence="2" type="ORF">EZS27_008232</name>
</gene>
<protein>
    <submittedName>
        <fullName evidence="2">Uncharacterized protein</fullName>
    </submittedName>
</protein>